<evidence type="ECO:0008006" key="4">
    <source>
        <dbReference type="Google" id="ProtNLM"/>
    </source>
</evidence>
<dbReference type="EMBL" id="JAUIZM010000001">
    <property type="protein sequence ID" value="KAK1401928.1"/>
    <property type="molecule type" value="Genomic_DNA"/>
</dbReference>
<keyword evidence="1" id="KW-0472">Membrane</keyword>
<reference evidence="2" key="1">
    <citation type="submission" date="2023-02" db="EMBL/GenBank/DDBJ databases">
        <title>Genome of toxic invasive species Heracleum sosnowskyi carries increased number of genes despite the absence of recent whole-genome duplications.</title>
        <authorList>
            <person name="Schelkunov M."/>
            <person name="Shtratnikova V."/>
            <person name="Makarenko M."/>
            <person name="Klepikova A."/>
            <person name="Omelchenko D."/>
            <person name="Novikova G."/>
            <person name="Obukhova E."/>
            <person name="Bogdanov V."/>
            <person name="Penin A."/>
            <person name="Logacheva M."/>
        </authorList>
    </citation>
    <scope>NUCLEOTIDE SEQUENCE</scope>
    <source>
        <strain evidence="2">Hsosn_3</strain>
        <tissue evidence="2">Leaf</tissue>
    </source>
</reference>
<gene>
    <name evidence="2" type="ORF">POM88_001533</name>
</gene>
<proteinExistence type="predicted"/>
<keyword evidence="1" id="KW-1133">Transmembrane helix</keyword>
<keyword evidence="3" id="KW-1185">Reference proteome</keyword>
<sequence>MSLIPKISPTTREKILERLYYFLIILIFIQIILTFVYRIISTIEDPRLEIDSLSVSNLNLTFHPNQISADWNVQMNFKTLDNHGYFNLSSIKILIYYSDKLVGVTNFMPLDISPKNPPMHFGGEFSSRLLGYIDDSVISDIVQGSNVTSTTTLNFNVELSASVIRIYKGWGTDSWPLYLWVFKCQNVELIFGSSGASKAHMLNGSGKCKKAMSEPFYRY</sequence>
<reference evidence="2" key="2">
    <citation type="submission" date="2023-05" db="EMBL/GenBank/DDBJ databases">
        <authorList>
            <person name="Schelkunov M.I."/>
        </authorList>
    </citation>
    <scope>NUCLEOTIDE SEQUENCE</scope>
    <source>
        <strain evidence="2">Hsosn_3</strain>
        <tissue evidence="2">Leaf</tissue>
    </source>
</reference>
<protein>
    <recommendedName>
        <fullName evidence="4">Late embryogenesis abundant protein LEA-2 subgroup domain-containing protein</fullName>
    </recommendedName>
</protein>
<evidence type="ECO:0000256" key="1">
    <source>
        <dbReference type="SAM" id="Phobius"/>
    </source>
</evidence>
<keyword evidence="1" id="KW-0812">Transmembrane</keyword>
<dbReference type="Proteomes" id="UP001237642">
    <property type="component" value="Unassembled WGS sequence"/>
</dbReference>
<comment type="caution">
    <text evidence="2">The sequence shown here is derived from an EMBL/GenBank/DDBJ whole genome shotgun (WGS) entry which is preliminary data.</text>
</comment>
<dbReference type="AlphaFoldDB" id="A0AAD8NBS4"/>
<organism evidence="2 3">
    <name type="scientific">Heracleum sosnowskyi</name>
    <dbReference type="NCBI Taxonomy" id="360622"/>
    <lineage>
        <taxon>Eukaryota</taxon>
        <taxon>Viridiplantae</taxon>
        <taxon>Streptophyta</taxon>
        <taxon>Embryophyta</taxon>
        <taxon>Tracheophyta</taxon>
        <taxon>Spermatophyta</taxon>
        <taxon>Magnoliopsida</taxon>
        <taxon>eudicotyledons</taxon>
        <taxon>Gunneridae</taxon>
        <taxon>Pentapetalae</taxon>
        <taxon>asterids</taxon>
        <taxon>campanulids</taxon>
        <taxon>Apiales</taxon>
        <taxon>Apiaceae</taxon>
        <taxon>Apioideae</taxon>
        <taxon>apioid superclade</taxon>
        <taxon>Tordylieae</taxon>
        <taxon>Tordyliinae</taxon>
        <taxon>Heracleum</taxon>
    </lineage>
</organism>
<evidence type="ECO:0000313" key="3">
    <source>
        <dbReference type="Proteomes" id="UP001237642"/>
    </source>
</evidence>
<feature type="transmembrane region" description="Helical" evidence="1">
    <location>
        <begin position="20"/>
        <end position="40"/>
    </location>
</feature>
<accession>A0AAD8NBS4</accession>
<evidence type="ECO:0000313" key="2">
    <source>
        <dbReference type="EMBL" id="KAK1401928.1"/>
    </source>
</evidence>
<name>A0AAD8NBS4_9APIA</name>